<gene>
    <name evidence="1" type="ORF">HanXRQr2_Chr09g0374481</name>
</gene>
<name>A0A9K3I3D3_HELAN</name>
<reference evidence="1" key="1">
    <citation type="journal article" date="2017" name="Nature">
        <title>The sunflower genome provides insights into oil metabolism, flowering and Asterid evolution.</title>
        <authorList>
            <person name="Badouin H."/>
            <person name="Gouzy J."/>
            <person name="Grassa C.J."/>
            <person name="Murat F."/>
            <person name="Staton S.E."/>
            <person name="Cottret L."/>
            <person name="Lelandais-Briere C."/>
            <person name="Owens G.L."/>
            <person name="Carrere S."/>
            <person name="Mayjonade B."/>
            <person name="Legrand L."/>
            <person name="Gill N."/>
            <person name="Kane N.C."/>
            <person name="Bowers J.E."/>
            <person name="Hubner S."/>
            <person name="Bellec A."/>
            <person name="Berard A."/>
            <person name="Berges H."/>
            <person name="Blanchet N."/>
            <person name="Boniface M.C."/>
            <person name="Brunel D."/>
            <person name="Catrice O."/>
            <person name="Chaidir N."/>
            <person name="Claudel C."/>
            <person name="Donnadieu C."/>
            <person name="Faraut T."/>
            <person name="Fievet G."/>
            <person name="Helmstetter N."/>
            <person name="King M."/>
            <person name="Knapp S.J."/>
            <person name="Lai Z."/>
            <person name="Le Paslier M.C."/>
            <person name="Lippi Y."/>
            <person name="Lorenzon L."/>
            <person name="Mandel J.R."/>
            <person name="Marage G."/>
            <person name="Marchand G."/>
            <person name="Marquand E."/>
            <person name="Bret-Mestries E."/>
            <person name="Morien E."/>
            <person name="Nambeesan S."/>
            <person name="Nguyen T."/>
            <person name="Pegot-Espagnet P."/>
            <person name="Pouilly N."/>
            <person name="Raftis F."/>
            <person name="Sallet E."/>
            <person name="Schiex T."/>
            <person name="Thomas J."/>
            <person name="Vandecasteele C."/>
            <person name="Vares D."/>
            <person name="Vear F."/>
            <person name="Vautrin S."/>
            <person name="Crespi M."/>
            <person name="Mangin B."/>
            <person name="Burke J.M."/>
            <person name="Salse J."/>
            <person name="Munos S."/>
            <person name="Vincourt P."/>
            <person name="Rieseberg L.H."/>
            <person name="Langlade N.B."/>
        </authorList>
    </citation>
    <scope>NUCLEOTIDE SEQUENCE</scope>
    <source>
        <tissue evidence="1">Leaves</tissue>
    </source>
</reference>
<accession>A0A9K3I3D3</accession>
<protein>
    <submittedName>
        <fullName evidence="1">Uncharacterized protein</fullName>
    </submittedName>
</protein>
<evidence type="ECO:0000313" key="2">
    <source>
        <dbReference type="Proteomes" id="UP000215914"/>
    </source>
</evidence>
<dbReference type="AlphaFoldDB" id="A0A9K3I3D3"/>
<organism evidence="1 2">
    <name type="scientific">Helianthus annuus</name>
    <name type="common">Common sunflower</name>
    <dbReference type="NCBI Taxonomy" id="4232"/>
    <lineage>
        <taxon>Eukaryota</taxon>
        <taxon>Viridiplantae</taxon>
        <taxon>Streptophyta</taxon>
        <taxon>Embryophyta</taxon>
        <taxon>Tracheophyta</taxon>
        <taxon>Spermatophyta</taxon>
        <taxon>Magnoliopsida</taxon>
        <taxon>eudicotyledons</taxon>
        <taxon>Gunneridae</taxon>
        <taxon>Pentapetalae</taxon>
        <taxon>asterids</taxon>
        <taxon>campanulids</taxon>
        <taxon>Asterales</taxon>
        <taxon>Asteraceae</taxon>
        <taxon>Asteroideae</taxon>
        <taxon>Heliantheae alliance</taxon>
        <taxon>Heliantheae</taxon>
        <taxon>Helianthus</taxon>
    </lineage>
</organism>
<comment type="caution">
    <text evidence="1">The sequence shown here is derived from an EMBL/GenBank/DDBJ whole genome shotgun (WGS) entry which is preliminary data.</text>
</comment>
<evidence type="ECO:0000313" key="1">
    <source>
        <dbReference type="EMBL" id="KAF5789708.1"/>
    </source>
</evidence>
<keyword evidence="2" id="KW-1185">Reference proteome</keyword>
<dbReference type="EMBL" id="MNCJ02000324">
    <property type="protein sequence ID" value="KAF5789708.1"/>
    <property type="molecule type" value="Genomic_DNA"/>
</dbReference>
<sequence length="203" mass="22991">MCSSMAEQPVEQQGARPATAVVPPVPVRHFVPKHNQIALLDETVRGAEDYAQILQFLRRSRIAYAIFENVQQVNSSIHDFWQTARSVNNTVEATINDTLIVITEDVIHAALHSGALDHGETCYSKLIRERATIAFGYVGRFPSKQLYKGMLMDQWRYFYHVLMQCLAPRKSGMDGMGHNLLSAMIGLTFNQPYNFSLMILRAF</sequence>
<proteinExistence type="predicted"/>
<dbReference type="Proteomes" id="UP000215914">
    <property type="component" value="Unassembled WGS sequence"/>
</dbReference>
<reference evidence="1" key="2">
    <citation type="submission" date="2020-06" db="EMBL/GenBank/DDBJ databases">
        <title>Helianthus annuus Genome sequencing and assembly Release 2.</title>
        <authorList>
            <person name="Gouzy J."/>
            <person name="Langlade N."/>
            <person name="Munos S."/>
        </authorList>
    </citation>
    <scope>NUCLEOTIDE SEQUENCE</scope>
    <source>
        <tissue evidence="1">Leaves</tissue>
    </source>
</reference>
<dbReference type="Gramene" id="mRNA:HanXRQr2_Chr09g0374481">
    <property type="protein sequence ID" value="CDS:HanXRQr2_Chr09g0374481.1"/>
    <property type="gene ID" value="HanXRQr2_Chr09g0374481"/>
</dbReference>